<protein>
    <submittedName>
        <fullName evidence="2">Glycosyltransferase involved in cell wall biosynthesis</fullName>
    </submittedName>
</protein>
<evidence type="ECO:0000259" key="1">
    <source>
        <dbReference type="Pfam" id="PF13439"/>
    </source>
</evidence>
<dbReference type="EMBL" id="JACIIV010000020">
    <property type="protein sequence ID" value="MBB6228551.1"/>
    <property type="molecule type" value="Genomic_DNA"/>
</dbReference>
<comment type="caution">
    <text evidence="2">The sequence shown here is derived from an EMBL/GenBank/DDBJ whole genome shotgun (WGS) entry which is preliminary data.</text>
</comment>
<name>A0A841LA82_9SPHN</name>
<dbReference type="CDD" id="cd03811">
    <property type="entry name" value="GT4_GT28_WabH-like"/>
    <property type="match status" value="1"/>
</dbReference>
<accession>A0A841LA82</accession>
<evidence type="ECO:0000313" key="3">
    <source>
        <dbReference type="Proteomes" id="UP000538147"/>
    </source>
</evidence>
<proteinExistence type="predicted"/>
<evidence type="ECO:0000313" key="2">
    <source>
        <dbReference type="EMBL" id="MBB6228551.1"/>
    </source>
</evidence>
<dbReference type="RefSeq" id="WP_184201066.1">
    <property type="nucleotide sequence ID" value="NZ_JACIIV010000020.1"/>
</dbReference>
<organism evidence="2 3">
    <name type="scientific">Polymorphobacter multimanifer</name>
    <dbReference type="NCBI Taxonomy" id="1070431"/>
    <lineage>
        <taxon>Bacteria</taxon>
        <taxon>Pseudomonadati</taxon>
        <taxon>Pseudomonadota</taxon>
        <taxon>Alphaproteobacteria</taxon>
        <taxon>Sphingomonadales</taxon>
        <taxon>Sphingosinicellaceae</taxon>
        <taxon>Polymorphobacter</taxon>
    </lineage>
</organism>
<dbReference type="Gene3D" id="3.40.50.2000">
    <property type="entry name" value="Glycogen Phosphorylase B"/>
    <property type="match status" value="2"/>
</dbReference>
<dbReference type="Pfam" id="PF13439">
    <property type="entry name" value="Glyco_transf_4"/>
    <property type="match status" value="1"/>
</dbReference>
<sequence>MNAGPLPLVLFAIPELASGGPDRVMAELLRDLPRRRFRLALVVSRRGGRYFDKLPSDVEVFVLPDSRYPVRAFARLIDDLRPALVFSTLRMNLTAELATWLQRHRPPLVVRQANAIAADFAVLKRRSLLKHRVAHWVVKRAFARASAVVAQSREMADEIASTLRTDQRLAVIGNPIDVAATQQLARQQAEAAPPRLAGQPALLAVGRLAPQKGFDLLIAAMPAILAAHPDAALTIVGTGEDHAALESLAASHDVGDRVHLVGHSDHVLATIAAADLFISSSRYEGFSNAMLEAMALGTPVAATPCPGATRELIIDGSSGILAEVTTSTAIAAAVLKALAADRHHLAAGAKRLLEAHYAPAIIVERYASLFEDALTTPKD</sequence>
<dbReference type="PANTHER" id="PTHR12526">
    <property type="entry name" value="GLYCOSYLTRANSFERASE"/>
    <property type="match status" value="1"/>
</dbReference>
<dbReference type="Pfam" id="PF13692">
    <property type="entry name" value="Glyco_trans_1_4"/>
    <property type="match status" value="1"/>
</dbReference>
<feature type="domain" description="Glycosyltransferase subfamily 4-like N-terminal" evidence="1">
    <location>
        <begin position="19"/>
        <end position="179"/>
    </location>
</feature>
<reference evidence="2 3" key="1">
    <citation type="submission" date="2020-08" db="EMBL/GenBank/DDBJ databases">
        <title>Genomic Encyclopedia of Type Strains, Phase IV (KMG-IV): sequencing the most valuable type-strain genomes for metagenomic binning, comparative biology and taxonomic classification.</title>
        <authorList>
            <person name="Goeker M."/>
        </authorList>
    </citation>
    <scope>NUCLEOTIDE SEQUENCE [LARGE SCALE GENOMIC DNA]</scope>
    <source>
        <strain evidence="2 3">DSM 102189</strain>
    </source>
</reference>
<dbReference type="PANTHER" id="PTHR12526:SF635">
    <property type="entry name" value="GLYCOSYL TRANSFERASE GROUP 1"/>
    <property type="match status" value="1"/>
</dbReference>
<keyword evidence="2" id="KW-0808">Transferase</keyword>
<dbReference type="InterPro" id="IPR028098">
    <property type="entry name" value="Glyco_trans_4-like_N"/>
</dbReference>
<gene>
    <name evidence="2" type="ORF">FHS79_002741</name>
</gene>
<keyword evidence="3" id="KW-1185">Reference proteome</keyword>
<dbReference type="SUPFAM" id="SSF53756">
    <property type="entry name" value="UDP-Glycosyltransferase/glycogen phosphorylase"/>
    <property type="match status" value="1"/>
</dbReference>
<dbReference type="AlphaFoldDB" id="A0A841LA82"/>
<dbReference type="Proteomes" id="UP000538147">
    <property type="component" value="Unassembled WGS sequence"/>
</dbReference>
<dbReference type="GO" id="GO:0016757">
    <property type="term" value="F:glycosyltransferase activity"/>
    <property type="evidence" value="ECO:0007669"/>
    <property type="project" value="TreeGrafter"/>
</dbReference>